<dbReference type="InParanoid" id="M1AQJ7"/>
<accession>M1AQJ7</accession>
<dbReference type="PaxDb" id="4113-PGSC0003DMT400028019"/>
<evidence type="ECO:0000313" key="2">
    <source>
        <dbReference type="Proteomes" id="UP000011115"/>
    </source>
</evidence>
<dbReference type="Gramene" id="PGSC0003DMT400028019">
    <property type="protein sequence ID" value="PGSC0003DMT400028019"/>
    <property type="gene ID" value="PGSC0003DMG400010804"/>
</dbReference>
<sequence>MLELHVANSKVPFPSLAISFGCIETLGPMLDSKYDLKNDPSSYACKVFAEMPDKKIDMEVKHPVIIDSTNLASHMFNENFQTVSAFKGEYGDLIMFDNNCLALPCLPSIFSCTQLMGRSIFDYFKEFGHANLPLSLYRFPPDHFGFSFSFDPGSSLLPIRYFRNPTSDFFNDALVIALYHDILDVAGQIHREGSAQIHHGTNILDCIWNLSKLVVSINDTKNVDTPLVSQNKEVNSRNCVAWVIDMSLHRDTTSSLIPLANKECIVTKGYIAPKGHTKVLMSVISHIYNVEIMFFESLYLLKAKGWSRPVIIWSNVLLIGKVVRVLPTPASNLLMLVCIASLIAPMRILTMISIWYYLNLEDKGAEGIVMNGPRPVLTKQPKSKLIKWLCMGFGLINRDLGEQNRFMQIVEKNV</sequence>
<evidence type="ECO:0000313" key="1">
    <source>
        <dbReference type="EnsemblPlants" id="PGSC0003DMT400028019"/>
    </source>
</evidence>
<protein>
    <submittedName>
        <fullName evidence="1">Uncharacterized protein</fullName>
    </submittedName>
</protein>
<dbReference type="EnsemblPlants" id="PGSC0003DMT400028019">
    <property type="protein sequence ID" value="PGSC0003DMT400028019"/>
    <property type="gene ID" value="PGSC0003DMG400010804"/>
</dbReference>
<name>M1AQJ7_SOLTU</name>
<dbReference type="Proteomes" id="UP000011115">
    <property type="component" value="Unassembled WGS sequence"/>
</dbReference>
<dbReference type="HOGENOM" id="CLU_664628_0_0_1"/>
<dbReference type="AlphaFoldDB" id="M1AQJ7"/>
<organism evidence="1 2">
    <name type="scientific">Solanum tuberosum</name>
    <name type="common">Potato</name>
    <dbReference type="NCBI Taxonomy" id="4113"/>
    <lineage>
        <taxon>Eukaryota</taxon>
        <taxon>Viridiplantae</taxon>
        <taxon>Streptophyta</taxon>
        <taxon>Embryophyta</taxon>
        <taxon>Tracheophyta</taxon>
        <taxon>Spermatophyta</taxon>
        <taxon>Magnoliopsida</taxon>
        <taxon>eudicotyledons</taxon>
        <taxon>Gunneridae</taxon>
        <taxon>Pentapetalae</taxon>
        <taxon>asterids</taxon>
        <taxon>lamiids</taxon>
        <taxon>Solanales</taxon>
        <taxon>Solanaceae</taxon>
        <taxon>Solanoideae</taxon>
        <taxon>Solaneae</taxon>
        <taxon>Solanum</taxon>
    </lineage>
</organism>
<reference evidence="1" key="2">
    <citation type="submission" date="2015-06" db="UniProtKB">
        <authorList>
            <consortium name="EnsemblPlants"/>
        </authorList>
    </citation>
    <scope>IDENTIFICATION</scope>
    <source>
        <strain evidence="1">DM1-3 516 R44</strain>
    </source>
</reference>
<reference evidence="2" key="1">
    <citation type="journal article" date="2011" name="Nature">
        <title>Genome sequence and analysis of the tuber crop potato.</title>
        <authorList>
            <consortium name="The Potato Genome Sequencing Consortium"/>
        </authorList>
    </citation>
    <scope>NUCLEOTIDE SEQUENCE [LARGE SCALE GENOMIC DNA]</scope>
    <source>
        <strain evidence="2">cv. DM1-3 516 R44</strain>
    </source>
</reference>
<proteinExistence type="predicted"/>
<keyword evidence="2" id="KW-1185">Reference proteome</keyword>